<accession>A0A1A9X517</accession>
<evidence type="ECO:0000256" key="3">
    <source>
        <dbReference type="ARBA" id="ARBA00022946"/>
    </source>
</evidence>
<keyword evidence="5" id="KW-0472">Membrane</keyword>
<keyword evidence="2" id="KW-0999">Mitochondrion inner membrane</keyword>
<keyword evidence="4" id="KW-0496">Mitochondrion</keyword>
<feature type="compositionally biased region" description="Basic and acidic residues" evidence="6">
    <location>
        <begin position="244"/>
        <end position="283"/>
    </location>
</feature>
<feature type="compositionally biased region" description="Polar residues" evidence="6">
    <location>
        <begin position="47"/>
        <end position="65"/>
    </location>
</feature>
<proteinExistence type="predicted"/>
<dbReference type="InterPro" id="IPR001349">
    <property type="entry name" value="Cyt_c_oxidase_su6a"/>
</dbReference>
<dbReference type="GO" id="GO:0006123">
    <property type="term" value="P:mitochondrial electron transport, cytochrome c to oxygen"/>
    <property type="evidence" value="ECO:0007669"/>
    <property type="project" value="TreeGrafter"/>
</dbReference>
<feature type="compositionally biased region" description="Basic and acidic residues" evidence="6">
    <location>
        <begin position="88"/>
        <end position="101"/>
    </location>
</feature>
<sequence length="292" mass="32887">MIAITAKLLKLFSAKNAYVFRKNIIKVLPRPNEAVSLADALGAKRYNQATPTTNPDVQQQAAQNPETDKPSDKSDNKDDVAAPSDCGAPEKKAAEVPKKSEVQNPAKTTDSKATQITKSTKDADGSDSKKAKGSSGAFEGEANDIMDKCGKFGPTHSDTKFWKKISLAAIPFAFGLSALILATRSEHERPNFVPYEYLYRHNKRFPWGDGRYSLFHGKNNYDPEEEEAKIDEESEDEPPVPRYKATDPLEEKKQLREKHADEELERRKRRHELEEKNKPKAEPEQEQTQEQE</sequence>
<dbReference type="GO" id="GO:0030234">
    <property type="term" value="F:enzyme regulator activity"/>
    <property type="evidence" value="ECO:0007669"/>
    <property type="project" value="TreeGrafter"/>
</dbReference>
<feature type="compositionally biased region" description="Polar residues" evidence="6">
    <location>
        <begin position="103"/>
        <end position="116"/>
    </location>
</feature>
<keyword evidence="3" id="KW-0809">Transit peptide</keyword>
<dbReference type="AlphaFoldDB" id="A0A1A9X517"/>
<feature type="compositionally biased region" description="Basic and acidic residues" evidence="6">
    <location>
        <begin position="119"/>
        <end position="130"/>
    </location>
</feature>
<name>A0A1A9X517_9MUSC</name>
<feature type="region of interest" description="Disordered" evidence="6">
    <location>
        <begin position="218"/>
        <end position="292"/>
    </location>
</feature>
<evidence type="ECO:0000256" key="6">
    <source>
        <dbReference type="SAM" id="MobiDB-lite"/>
    </source>
</evidence>
<evidence type="ECO:0000256" key="1">
    <source>
        <dbReference type="ARBA" id="ARBA00004273"/>
    </source>
</evidence>
<keyword evidence="8" id="KW-1185">Reference proteome</keyword>
<dbReference type="Gene3D" id="4.10.95.10">
    <property type="entry name" value="Cytochrome c oxidase, subunit VIa"/>
    <property type="match status" value="1"/>
</dbReference>
<comment type="subcellular location">
    <subcellularLocation>
        <location evidence="1">Mitochondrion inner membrane</location>
    </subcellularLocation>
</comment>
<evidence type="ECO:0000313" key="8">
    <source>
        <dbReference type="Proteomes" id="UP000091820"/>
    </source>
</evidence>
<dbReference type="VEuPathDB" id="VectorBase:GBRI044510"/>
<evidence type="ECO:0000256" key="2">
    <source>
        <dbReference type="ARBA" id="ARBA00022792"/>
    </source>
</evidence>
<dbReference type="EnsemblMetazoa" id="GBRI044510-RA">
    <property type="protein sequence ID" value="GBRI044510-PA"/>
    <property type="gene ID" value="GBRI044510"/>
</dbReference>
<dbReference type="GO" id="GO:0005743">
    <property type="term" value="C:mitochondrial inner membrane"/>
    <property type="evidence" value="ECO:0007669"/>
    <property type="project" value="UniProtKB-SubCell"/>
</dbReference>
<organism evidence="7 8">
    <name type="scientific">Glossina brevipalpis</name>
    <dbReference type="NCBI Taxonomy" id="37001"/>
    <lineage>
        <taxon>Eukaryota</taxon>
        <taxon>Metazoa</taxon>
        <taxon>Ecdysozoa</taxon>
        <taxon>Arthropoda</taxon>
        <taxon>Hexapoda</taxon>
        <taxon>Insecta</taxon>
        <taxon>Pterygota</taxon>
        <taxon>Neoptera</taxon>
        <taxon>Endopterygota</taxon>
        <taxon>Diptera</taxon>
        <taxon>Brachycera</taxon>
        <taxon>Muscomorpha</taxon>
        <taxon>Hippoboscoidea</taxon>
        <taxon>Glossinidae</taxon>
        <taxon>Glossina</taxon>
    </lineage>
</organism>
<feature type="region of interest" description="Disordered" evidence="6">
    <location>
        <begin position="47"/>
        <end position="141"/>
    </location>
</feature>
<dbReference type="InterPro" id="IPR036418">
    <property type="entry name" value="Cyt_c_oxidase_su6a_sf"/>
</dbReference>
<protein>
    <submittedName>
        <fullName evidence="7">Uncharacterized protein</fullName>
    </submittedName>
</protein>
<reference evidence="8" key="1">
    <citation type="submission" date="2014-03" db="EMBL/GenBank/DDBJ databases">
        <authorList>
            <person name="Aksoy S."/>
            <person name="Warren W."/>
            <person name="Wilson R.K."/>
        </authorList>
    </citation>
    <scope>NUCLEOTIDE SEQUENCE [LARGE SCALE GENOMIC DNA]</scope>
    <source>
        <strain evidence="8">IAEA</strain>
    </source>
</reference>
<dbReference type="PANTHER" id="PTHR11504:SF0">
    <property type="entry name" value="CYTOCHROME C OXIDASE SUBUNIT"/>
    <property type="match status" value="1"/>
</dbReference>
<evidence type="ECO:0000256" key="5">
    <source>
        <dbReference type="ARBA" id="ARBA00023136"/>
    </source>
</evidence>
<feature type="compositionally biased region" description="Basic and acidic residues" evidence="6">
    <location>
        <begin position="66"/>
        <end position="80"/>
    </location>
</feature>
<dbReference type="Proteomes" id="UP000091820">
    <property type="component" value="Unassembled WGS sequence"/>
</dbReference>
<feature type="compositionally biased region" description="Acidic residues" evidence="6">
    <location>
        <begin position="222"/>
        <end position="238"/>
    </location>
</feature>
<evidence type="ECO:0000256" key="4">
    <source>
        <dbReference type="ARBA" id="ARBA00023128"/>
    </source>
</evidence>
<evidence type="ECO:0000313" key="7">
    <source>
        <dbReference type="EnsemblMetazoa" id="GBRI044510-PA"/>
    </source>
</evidence>
<reference evidence="7" key="2">
    <citation type="submission" date="2020-05" db="UniProtKB">
        <authorList>
            <consortium name="EnsemblMetazoa"/>
        </authorList>
    </citation>
    <scope>IDENTIFICATION</scope>
    <source>
        <strain evidence="7">IAEA</strain>
    </source>
</reference>
<dbReference type="STRING" id="37001.A0A1A9X517"/>
<dbReference type="PANTHER" id="PTHR11504">
    <property type="entry name" value="CYTOCHROME C OXIDASE POLYPEPTIDE VIA"/>
    <property type="match status" value="1"/>
</dbReference>
<dbReference type="SUPFAM" id="SSF81411">
    <property type="entry name" value="Mitochondrial cytochrome c oxidase subunit VIa"/>
    <property type="match status" value="1"/>
</dbReference>